<dbReference type="Pfam" id="PF00270">
    <property type="entry name" value="DEAD"/>
    <property type="match status" value="1"/>
</dbReference>
<dbReference type="PROSITE" id="PS51192">
    <property type="entry name" value="HELICASE_ATP_BIND_1"/>
    <property type="match status" value="1"/>
</dbReference>
<keyword evidence="3" id="KW-0378">Hydrolase</keyword>
<dbReference type="GO" id="GO:0005829">
    <property type="term" value="C:cytosol"/>
    <property type="evidence" value="ECO:0007669"/>
    <property type="project" value="TreeGrafter"/>
</dbReference>
<evidence type="ECO:0000313" key="11">
    <source>
        <dbReference type="EMBL" id="EDW19539.2"/>
    </source>
</evidence>
<feature type="domain" description="Helicase C-terminal" evidence="9">
    <location>
        <begin position="264"/>
        <end position="409"/>
    </location>
</feature>
<feature type="compositionally biased region" description="Low complexity" evidence="7">
    <location>
        <begin position="958"/>
        <end position="973"/>
    </location>
</feature>
<keyword evidence="2" id="KW-0547">Nucleotide-binding</keyword>
<dbReference type="InParanoid" id="B4KVY8"/>
<dbReference type="GO" id="GO:0005524">
    <property type="term" value="F:ATP binding"/>
    <property type="evidence" value="ECO:0007669"/>
    <property type="project" value="UniProtKB-KW"/>
</dbReference>
<proteinExistence type="predicted"/>
<feature type="domain" description="Helicase ATP-binding" evidence="8">
    <location>
        <begin position="55"/>
        <end position="229"/>
    </location>
</feature>
<name>B4KVY8_DROMO</name>
<dbReference type="Pfam" id="PF00271">
    <property type="entry name" value="Helicase_C"/>
    <property type="match status" value="1"/>
</dbReference>
<dbReference type="InterPro" id="IPR011545">
    <property type="entry name" value="DEAD/DEAH_box_helicase_dom"/>
</dbReference>
<keyword evidence="5" id="KW-0067">ATP-binding</keyword>
<feature type="region of interest" description="Disordered" evidence="7">
    <location>
        <begin position="441"/>
        <end position="500"/>
    </location>
</feature>
<dbReference type="GO" id="GO:0016787">
    <property type="term" value="F:hydrolase activity"/>
    <property type="evidence" value="ECO:0007669"/>
    <property type="project" value="UniProtKB-KW"/>
</dbReference>
<dbReference type="KEGG" id="dmo:Dmoj_GI13838"/>
<dbReference type="GO" id="GO:0007629">
    <property type="term" value="P:flight behavior"/>
    <property type="evidence" value="ECO:0007669"/>
    <property type="project" value="EnsemblMetazoa"/>
</dbReference>
<dbReference type="EMBL" id="CH933809">
    <property type="protein sequence ID" value="EDW19539.2"/>
    <property type="molecule type" value="Genomic_DNA"/>
</dbReference>
<dbReference type="InterPro" id="IPR014001">
    <property type="entry name" value="Helicase_ATP-bd"/>
</dbReference>
<organism evidence="11 12">
    <name type="scientific">Drosophila mojavensis</name>
    <name type="common">Fruit fly</name>
    <dbReference type="NCBI Taxonomy" id="7230"/>
    <lineage>
        <taxon>Eukaryota</taxon>
        <taxon>Metazoa</taxon>
        <taxon>Ecdysozoa</taxon>
        <taxon>Arthropoda</taxon>
        <taxon>Hexapoda</taxon>
        <taxon>Insecta</taxon>
        <taxon>Pterygota</taxon>
        <taxon>Neoptera</taxon>
        <taxon>Endopterygota</taxon>
        <taxon>Diptera</taxon>
        <taxon>Brachycera</taxon>
        <taxon>Muscomorpha</taxon>
        <taxon>Ephydroidea</taxon>
        <taxon>Drosophilidae</taxon>
        <taxon>Drosophila</taxon>
    </lineage>
</organism>
<dbReference type="eggNOG" id="KOG4284">
    <property type="taxonomic scope" value="Eukaryota"/>
</dbReference>
<dbReference type="GO" id="GO:0003724">
    <property type="term" value="F:RNA helicase activity"/>
    <property type="evidence" value="ECO:0007669"/>
    <property type="project" value="UniProtKB-EC"/>
</dbReference>
<evidence type="ECO:0000256" key="7">
    <source>
        <dbReference type="SAM" id="MobiDB-lite"/>
    </source>
</evidence>
<dbReference type="GO" id="GO:0015030">
    <property type="term" value="C:Cajal body"/>
    <property type="evidence" value="ECO:0007669"/>
    <property type="project" value="EnsemblMetazoa"/>
</dbReference>
<dbReference type="GO" id="GO:0032797">
    <property type="term" value="C:SMN complex"/>
    <property type="evidence" value="ECO:0007669"/>
    <property type="project" value="EnsemblMetazoa"/>
</dbReference>
<feature type="compositionally biased region" description="Acidic residues" evidence="7">
    <location>
        <begin position="1059"/>
        <end position="1073"/>
    </location>
</feature>
<dbReference type="SMART" id="SM00487">
    <property type="entry name" value="DEXDc"/>
    <property type="match status" value="1"/>
</dbReference>
<dbReference type="SUPFAM" id="SSF52540">
    <property type="entry name" value="P-loop containing nucleoside triphosphate hydrolases"/>
    <property type="match status" value="1"/>
</dbReference>
<evidence type="ECO:0000313" key="12">
    <source>
        <dbReference type="Proteomes" id="UP000009192"/>
    </source>
</evidence>
<keyword evidence="12" id="KW-1185">Reference proteome</keyword>
<dbReference type="FunCoup" id="B4KVY8">
    <property type="interactions" value="17"/>
</dbReference>
<dbReference type="PANTHER" id="PTHR47959:SF13">
    <property type="entry name" value="ATP-DEPENDENT RNA HELICASE RHLE"/>
    <property type="match status" value="1"/>
</dbReference>
<dbReference type="GO" id="GO:0007528">
    <property type="term" value="P:neuromuscular junction development"/>
    <property type="evidence" value="ECO:0007669"/>
    <property type="project" value="EnsemblMetazoa"/>
</dbReference>
<dbReference type="CDD" id="cd18787">
    <property type="entry name" value="SF2_C_DEAD"/>
    <property type="match status" value="1"/>
</dbReference>
<dbReference type="InterPro" id="IPR014014">
    <property type="entry name" value="RNA_helicase_DEAD_Q_motif"/>
</dbReference>
<dbReference type="InterPro" id="IPR027417">
    <property type="entry name" value="P-loop_NTPase"/>
</dbReference>
<keyword evidence="4" id="KW-0347">Helicase</keyword>
<dbReference type="HOGENOM" id="CLU_013036_0_0_1"/>
<evidence type="ECO:0000259" key="8">
    <source>
        <dbReference type="PROSITE" id="PS51192"/>
    </source>
</evidence>
<feature type="region of interest" description="Disordered" evidence="7">
    <location>
        <begin position="896"/>
        <end position="922"/>
    </location>
</feature>
<dbReference type="OrthoDB" id="434041at2759"/>
<accession>B4KVY8</accession>
<feature type="short sequence motif" description="Q motif" evidence="6">
    <location>
        <begin position="24"/>
        <end position="52"/>
    </location>
</feature>
<evidence type="ECO:0000259" key="10">
    <source>
        <dbReference type="PROSITE" id="PS51195"/>
    </source>
</evidence>
<dbReference type="EC" id="3.6.4.13" evidence="1"/>
<feature type="domain" description="DEAD-box RNA helicase Q" evidence="10">
    <location>
        <begin position="24"/>
        <end position="52"/>
    </location>
</feature>
<feature type="compositionally biased region" description="Acidic residues" evidence="7">
    <location>
        <begin position="936"/>
        <end position="947"/>
    </location>
</feature>
<feature type="region of interest" description="Disordered" evidence="7">
    <location>
        <begin position="934"/>
        <end position="1073"/>
    </location>
</feature>
<dbReference type="PROSITE" id="PS51195">
    <property type="entry name" value="Q_MOTIF"/>
    <property type="match status" value="1"/>
</dbReference>
<feature type="compositionally biased region" description="Acidic residues" evidence="7">
    <location>
        <begin position="986"/>
        <end position="1025"/>
    </location>
</feature>
<feature type="compositionally biased region" description="Polar residues" evidence="7">
    <location>
        <begin position="453"/>
        <end position="470"/>
    </location>
</feature>
<dbReference type="GO" id="GO:0022618">
    <property type="term" value="P:protein-RNA complex assembly"/>
    <property type="evidence" value="ECO:0007669"/>
    <property type="project" value="EnsemblMetazoa"/>
</dbReference>
<dbReference type="SMART" id="SM00490">
    <property type="entry name" value="HELICc"/>
    <property type="match status" value="1"/>
</dbReference>
<evidence type="ECO:0000256" key="3">
    <source>
        <dbReference type="ARBA" id="ARBA00022801"/>
    </source>
</evidence>
<dbReference type="GO" id="GO:0003676">
    <property type="term" value="F:nucleic acid binding"/>
    <property type="evidence" value="ECO:0007669"/>
    <property type="project" value="InterPro"/>
</dbReference>
<dbReference type="GO" id="GO:0097504">
    <property type="term" value="C:Gemini of Cajal bodies"/>
    <property type="evidence" value="ECO:0007669"/>
    <property type="project" value="EnsemblMetazoa"/>
</dbReference>
<evidence type="ECO:0000256" key="6">
    <source>
        <dbReference type="PROSITE-ProRule" id="PRU00552"/>
    </source>
</evidence>
<dbReference type="PANTHER" id="PTHR47959">
    <property type="entry name" value="ATP-DEPENDENT RNA HELICASE RHLE-RELATED"/>
    <property type="match status" value="1"/>
</dbReference>
<evidence type="ECO:0000259" key="9">
    <source>
        <dbReference type="PROSITE" id="PS51194"/>
    </source>
</evidence>
<dbReference type="InterPro" id="IPR050079">
    <property type="entry name" value="DEAD_box_RNA_helicase"/>
</dbReference>
<dbReference type="GO" id="GO:0071254">
    <property type="term" value="C:cytoplasmic U snRNP body"/>
    <property type="evidence" value="ECO:0007669"/>
    <property type="project" value="EnsemblMetazoa"/>
</dbReference>
<dbReference type="Proteomes" id="UP000009192">
    <property type="component" value="Unassembled WGS sequence"/>
</dbReference>
<dbReference type="PROSITE" id="PS51194">
    <property type="entry name" value="HELICASE_CTER"/>
    <property type="match status" value="1"/>
</dbReference>
<sequence>MESALAHDLENSEQRTSDVAAGSFSFEQLNLNRSLSKCLQGHKFLTPTKIQAAAIPMAIAGMDLLVQSKSGTGKTLIYVLAALQKIDKSVASPQTLIIVPTRELAIQVEDTVNGLANKLHNRNAYLCVSFIGGTDVKRDRMRMARGRIIVGTPGRLLHLIQNNVFNTSAVKLLVLDEADQLYCTDSLQKDVQALVASLQPGIQIIACSATYPNALDERLAKLMHKPVLVSNSERATILVGVRQFVYELPAQVNSMQDMMSKLKAVQKIITQVAYDQVILFASSQSRADSFRNYLQRDGIECELMSGAMKQSERLQTFQAYRNFKMRIIVSTDLMARGVDSSHANLVINLDPPNDLVTYLHRIGRAGRFGSKGIAITFISSPQQCQSFKQIIADAGTGMSVLQFPEDSHVDFNFWDYDSYDFPYYVKAEAYEQEEKELKRIKQRWKSPTDEENAPNTVENDENASQKQNAHSEAAKDPNISNDVNNTPDKESYAAGPTLSNTDLQGAKYQIKSVLSETISVQLNQEKELNMQAIEKTIIASNKENVSDNIIQSRPIDDANIPLKATGEDRLKLTTPQELTIELVELTPSTEMPGAAPNSINTKTYCLVAPTEGSSTTLHPQGVSNTVDDASSIISDSIENDYDSDASYTSCYSAGDMQIIWQRALSQRKLRKRRQRNARRHIYLYHKRRNVRKLKYWANERKNDDEQAEAWLDESHDIKLLRQLHELVCRRPRKFQVDKLLTVISKERKLFQLLEKFDNSQEVKRHLTALINRKNWDSRLSGKWVELIYDSVWHFYYVDHSKSKEVKKPLLPYVPNLDNYNRLINIIKANSCLQQPLGNLERTCPQQPLNNLEATCCPQQPLSKLEGTCLQPLGNLKRNSFPQETLNKLTVHVNQQVNIPPDNGADEQRNAEEAYSVNSDSEASNVPVDEMAHDIDANSDNDSVDAESLEPNSSSGFVESTESASSGIESSQYETSSSITLDPNAYEGEEEEYEEEYEGDEEYGEEYEEEIVEEEQTNDEEIGNETDDLHSNASQSDTVSTLTADGENDSDELHAGTESEQQDIESDDNSSDEFEVAQARWQYLFQMQYRFIANYVYNYTSLYRSQN</sequence>
<dbReference type="SMR" id="B4KVY8"/>
<reference evidence="11 12" key="1">
    <citation type="journal article" date="2007" name="Nature">
        <title>Evolution of genes and genomes on the Drosophila phylogeny.</title>
        <authorList>
            <consortium name="Drosophila 12 Genomes Consortium"/>
            <person name="Clark A.G."/>
            <person name="Eisen M.B."/>
            <person name="Smith D.R."/>
            <person name="Bergman C.M."/>
            <person name="Oliver B."/>
            <person name="Markow T.A."/>
            <person name="Kaufman T.C."/>
            <person name="Kellis M."/>
            <person name="Gelbart W."/>
            <person name="Iyer V.N."/>
            <person name="Pollard D.A."/>
            <person name="Sackton T.B."/>
            <person name="Larracuente A.M."/>
            <person name="Singh N.D."/>
            <person name="Abad J.P."/>
            <person name="Abt D.N."/>
            <person name="Adryan B."/>
            <person name="Aguade M."/>
            <person name="Akashi H."/>
            <person name="Anderson W.W."/>
            <person name="Aquadro C.F."/>
            <person name="Ardell D.H."/>
            <person name="Arguello R."/>
            <person name="Artieri C.G."/>
            <person name="Barbash D.A."/>
            <person name="Barker D."/>
            <person name="Barsanti P."/>
            <person name="Batterham P."/>
            <person name="Batzoglou S."/>
            <person name="Begun D."/>
            <person name="Bhutkar A."/>
            <person name="Blanco E."/>
            <person name="Bosak S.A."/>
            <person name="Bradley R.K."/>
            <person name="Brand A.D."/>
            <person name="Brent M.R."/>
            <person name="Brooks A.N."/>
            <person name="Brown R.H."/>
            <person name="Butlin R.K."/>
            <person name="Caggese C."/>
            <person name="Calvi B.R."/>
            <person name="Bernardo de Carvalho A."/>
            <person name="Caspi A."/>
            <person name="Castrezana S."/>
            <person name="Celniker S.E."/>
            <person name="Chang J.L."/>
            <person name="Chapple C."/>
            <person name="Chatterji S."/>
            <person name="Chinwalla A."/>
            <person name="Civetta A."/>
            <person name="Clifton S.W."/>
            <person name="Comeron J.M."/>
            <person name="Costello J.C."/>
            <person name="Coyne J.A."/>
            <person name="Daub J."/>
            <person name="David R.G."/>
            <person name="Delcher A.L."/>
            <person name="Delehaunty K."/>
            <person name="Do C.B."/>
            <person name="Ebling H."/>
            <person name="Edwards K."/>
            <person name="Eickbush T."/>
            <person name="Evans J.D."/>
            <person name="Filipski A."/>
            <person name="Findeiss S."/>
            <person name="Freyhult E."/>
            <person name="Fulton L."/>
            <person name="Fulton R."/>
            <person name="Garcia A.C."/>
            <person name="Gardiner A."/>
            <person name="Garfield D.A."/>
            <person name="Garvin B.E."/>
            <person name="Gibson G."/>
            <person name="Gilbert D."/>
            <person name="Gnerre S."/>
            <person name="Godfrey J."/>
            <person name="Good R."/>
            <person name="Gotea V."/>
            <person name="Gravely B."/>
            <person name="Greenberg A.J."/>
            <person name="Griffiths-Jones S."/>
            <person name="Gross S."/>
            <person name="Guigo R."/>
            <person name="Gustafson E.A."/>
            <person name="Haerty W."/>
            <person name="Hahn M.W."/>
            <person name="Halligan D.L."/>
            <person name="Halpern A.L."/>
            <person name="Halter G.M."/>
            <person name="Han M.V."/>
            <person name="Heger A."/>
            <person name="Hillier L."/>
            <person name="Hinrichs A.S."/>
            <person name="Holmes I."/>
            <person name="Hoskins R.A."/>
            <person name="Hubisz M.J."/>
            <person name="Hultmark D."/>
            <person name="Huntley M.A."/>
            <person name="Jaffe D.B."/>
            <person name="Jagadeeshan S."/>
            <person name="Jeck W.R."/>
            <person name="Johnson J."/>
            <person name="Jones C.D."/>
            <person name="Jordan W.C."/>
            <person name="Karpen G.H."/>
            <person name="Kataoka E."/>
            <person name="Keightley P.D."/>
            <person name="Kheradpour P."/>
            <person name="Kirkness E.F."/>
            <person name="Koerich L.B."/>
            <person name="Kristiansen K."/>
            <person name="Kudrna D."/>
            <person name="Kulathinal R.J."/>
            <person name="Kumar S."/>
            <person name="Kwok R."/>
            <person name="Lander E."/>
            <person name="Langley C.H."/>
            <person name="Lapoint R."/>
            <person name="Lazzaro B.P."/>
            <person name="Lee S.J."/>
            <person name="Levesque L."/>
            <person name="Li R."/>
            <person name="Lin C.F."/>
            <person name="Lin M.F."/>
            <person name="Lindblad-Toh K."/>
            <person name="Llopart A."/>
            <person name="Long M."/>
            <person name="Low L."/>
            <person name="Lozovsky E."/>
            <person name="Lu J."/>
            <person name="Luo M."/>
            <person name="Machado C.A."/>
            <person name="Makalowski W."/>
            <person name="Marzo M."/>
            <person name="Matsuda M."/>
            <person name="Matzkin L."/>
            <person name="McAllister B."/>
            <person name="McBride C.S."/>
            <person name="McKernan B."/>
            <person name="McKernan K."/>
            <person name="Mendez-Lago M."/>
            <person name="Minx P."/>
            <person name="Mollenhauer M.U."/>
            <person name="Montooth K."/>
            <person name="Mount S.M."/>
            <person name="Mu X."/>
            <person name="Myers E."/>
            <person name="Negre B."/>
            <person name="Newfeld S."/>
            <person name="Nielsen R."/>
            <person name="Noor M.A."/>
            <person name="O'Grady P."/>
            <person name="Pachter L."/>
            <person name="Papaceit M."/>
            <person name="Parisi M.J."/>
            <person name="Parisi M."/>
            <person name="Parts L."/>
            <person name="Pedersen J.S."/>
            <person name="Pesole G."/>
            <person name="Phillippy A.M."/>
            <person name="Ponting C.P."/>
            <person name="Pop M."/>
            <person name="Porcelli D."/>
            <person name="Powell J.R."/>
            <person name="Prohaska S."/>
            <person name="Pruitt K."/>
            <person name="Puig M."/>
            <person name="Quesneville H."/>
            <person name="Ram K.R."/>
            <person name="Rand D."/>
            <person name="Rasmussen M.D."/>
            <person name="Reed L.K."/>
            <person name="Reenan R."/>
            <person name="Reily A."/>
            <person name="Remington K.A."/>
            <person name="Rieger T.T."/>
            <person name="Ritchie M.G."/>
            <person name="Robin C."/>
            <person name="Rogers Y.H."/>
            <person name="Rohde C."/>
            <person name="Rozas J."/>
            <person name="Rubenfield M.J."/>
            <person name="Ruiz A."/>
            <person name="Russo S."/>
            <person name="Salzberg S.L."/>
            <person name="Sanchez-Gracia A."/>
            <person name="Saranga D.J."/>
            <person name="Sato H."/>
            <person name="Schaeffer S.W."/>
            <person name="Schatz M.C."/>
            <person name="Schlenke T."/>
            <person name="Schwartz R."/>
            <person name="Segarra C."/>
            <person name="Singh R.S."/>
            <person name="Sirot L."/>
            <person name="Sirota M."/>
            <person name="Sisneros N.B."/>
            <person name="Smith C.D."/>
            <person name="Smith T.F."/>
            <person name="Spieth J."/>
            <person name="Stage D.E."/>
            <person name="Stark A."/>
            <person name="Stephan W."/>
            <person name="Strausberg R.L."/>
            <person name="Strempel S."/>
            <person name="Sturgill D."/>
            <person name="Sutton G."/>
            <person name="Sutton G.G."/>
            <person name="Tao W."/>
            <person name="Teichmann S."/>
            <person name="Tobari Y.N."/>
            <person name="Tomimura Y."/>
            <person name="Tsolas J.M."/>
            <person name="Valente V.L."/>
            <person name="Venter E."/>
            <person name="Venter J.C."/>
            <person name="Vicario S."/>
            <person name="Vieira F.G."/>
            <person name="Vilella A.J."/>
            <person name="Villasante A."/>
            <person name="Walenz B."/>
            <person name="Wang J."/>
            <person name="Wasserman M."/>
            <person name="Watts T."/>
            <person name="Wilson D."/>
            <person name="Wilson R.K."/>
            <person name="Wing R.A."/>
            <person name="Wolfner M.F."/>
            <person name="Wong A."/>
            <person name="Wong G.K."/>
            <person name="Wu C.I."/>
            <person name="Wu G."/>
            <person name="Yamamoto D."/>
            <person name="Yang H.P."/>
            <person name="Yang S.P."/>
            <person name="Yorke J.A."/>
            <person name="Yoshida K."/>
            <person name="Zdobnov E."/>
            <person name="Zhang P."/>
            <person name="Zhang Y."/>
            <person name="Zimin A.V."/>
            <person name="Baldwin J."/>
            <person name="Abdouelleil A."/>
            <person name="Abdulkadir J."/>
            <person name="Abebe A."/>
            <person name="Abera B."/>
            <person name="Abreu J."/>
            <person name="Acer S.C."/>
            <person name="Aftuck L."/>
            <person name="Alexander A."/>
            <person name="An P."/>
            <person name="Anderson E."/>
            <person name="Anderson S."/>
            <person name="Arachi H."/>
            <person name="Azer M."/>
            <person name="Bachantsang P."/>
            <person name="Barry A."/>
            <person name="Bayul T."/>
            <person name="Berlin A."/>
            <person name="Bessette D."/>
            <person name="Bloom T."/>
            <person name="Blye J."/>
            <person name="Boguslavskiy L."/>
            <person name="Bonnet C."/>
            <person name="Boukhgalter B."/>
            <person name="Bourzgui I."/>
            <person name="Brown A."/>
            <person name="Cahill P."/>
            <person name="Channer S."/>
            <person name="Cheshatsang Y."/>
            <person name="Chuda L."/>
            <person name="Citroen M."/>
            <person name="Collymore A."/>
            <person name="Cooke P."/>
            <person name="Costello M."/>
            <person name="D'Aco K."/>
            <person name="Daza R."/>
            <person name="De Haan G."/>
            <person name="DeGray S."/>
            <person name="DeMaso C."/>
            <person name="Dhargay N."/>
            <person name="Dooley K."/>
            <person name="Dooley E."/>
            <person name="Doricent M."/>
            <person name="Dorje P."/>
            <person name="Dorjee K."/>
            <person name="Dupes A."/>
            <person name="Elong R."/>
            <person name="Falk J."/>
            <person name="Farina A."/>
            <person name="Faro S."/>
            <person name="Ferguson D."/>
            <person name="Fisher S."/>
            <person name="Foley C.D."/>
            <person name="Franke A."/>
            <person name="Friedrich D."/>
            <person name="Gadbois L."/>
            <person name="Gearin G."/>
            <person name="Gearin C.R."/>
            <person name="Giannoukos G."/>
            <person name="Goode T."/>
            <person name="Graham J."/>
            <person name="Grandbois E."/>
            <person name="Grewal S."/>
            <person name="Gyaltsen K."/>
            <person name="Hafez N."/>
            <person name="Hagos B."/>
            <person name="Hall J."/>
            <person name="Henson C."/>
            <person name="Hollinger A."/>
            <person name="Honan T."/>
            <person name="Huard M.D."/>
            <person name="Hughes L."/>
            <person name="Hurhula B."/>
            <person name="Husby M.E."/>
            <person name="Kamat A."/>
            <person name="Kanga B."/>
            <person name="Kashin S."/>
            <person name="Khazanovich D."/>
            <person name="Kisner P."/>
            <person name="Lance K."/>
            <person name="Lara M."/>
            <person name="Lee W."/>
            <person name="Lennon N."/>
            <person name="Letendre F."/>
            <person name="LeVine R."/>
            <person name="Lipovsky A."/>
            <person name="Liu X."/>
            <person name="Liu J."/>
            <person name="Liu S."/>
            <person name="Lokyitsang T."/>
            <person name="Lokyitsang Y."/>
            <person name="Lubonja R."/>
            <person name="Lui A."/>
            <person name="MacDonald P."/>
            <person name="Magnisalis V."/>
            <person name="Maru K."/>
            <person name="Matthews C."/>
            <person name="McCusker W."/>
            <person name="McDonough S."/>
            <person name="Mehta T."/>
            <person name="Meldrim J."/>
            <person name="Meneus L."/>
            <person name="Mihai O."/>
            <person name="Mihalev A."/>
            <person name="Mihova T."/>
            <person name="Mittelman R."/>
            <person name="Mlenga V."/>
            <person name="Montmayeur A."/>
            <person name="Mulrain L."/>
            <person name="Navidi A."/>
            <person name="Naylor J."/>
            <person name="Negash T."/>
            <person name="Nguyen T."/>
            <person name="Nguyen N."/>
            <person name="Nicol R."/>
            <person name="Norbu C."/>
            <person name="Norbu N."/>
            <person name="Novod N."/>
            <person name="O'Neill B."/>
            <person name="Osman S."/>
            <person name="Markiewicz E."/>
            <person name="Oyono O.L."/>
            <person name="Patti C."/>
            <person name="Phunkhang P."/>
            <person name="Pierre F."/>
            <person name="Priest M."/>
            <person name="Raghuraman S."/>
            <person name="Rege F."/>
            <person name="Reyes R."/>
            <person name="Rise C."/>
            <person name="Rogov P."/>
            <person name="Ross K."/>
            <person name="Ryan E."/>
            <person name="Settipalli S."/>
            <person name="Shea T."/>
            <person name="Sherpa N."/>
            <person name="Shi L."/>
            <person name="Shih D."/>
            <person name="Sparrow T."/>
            <person name="Spaulding J."/>
            <person name="Stalker J."/>
            <person name="Stange-Thomann N."/>
            <person name="Stavropoulos S."/>
            <person name="Stone C."/>
            <person name="Strader C."/>
            <person name="Tesfaye S."/>
            <person name="Thomson T."/>
            <person name="Thoulutsang Y."/>
            <person name="Thoulutsang D."/>
            <person name="Topham K."/>
            <person name="Topping I."/>
            <person name="Tsamla T."/>
            <person name="Vassiliev H."/>
            <person name="Vo A."/>
            <person name="Wangchuk T."/>
            <person name="Wangdi T."/>
            <person name="Weiand M."/>
            <person name="Wilkinson J."/>
            <person name="Wilson A."/>
            <person name="Yadav S."/>
            <person name="Young G."/>
            <person name="Yu Q."/>
            <person name="Zembek L."/>
            <person name="Zhong D."/>
            <person name="Zimmer A."/>
            <person name="Zwirko Z."/>
            <person name="Jaffe D.B."/>
            <person name="Alvarez P."/>
            <person name="Brockman W."/>
            <person name="Butler J."/>
            <person name="Chin C."/>
            <person name="Gnerre S."/>
            <person name="Grabherr M."/>
            <person name="Kleber M."/>
            <person name="Mauceli E."/>
            <person name="MacCallum I."/>
        </authorList>
    </citation>
    <scope>NUCLEOTIDE SEQUENCE [LARGE SCALE GENOMIC DNA]</scope>
    <source>
        <strain evidence="12">Tucson 15081-1352.22</strain>
    </source>
</reference>
<evidence type="ECO:0000256" key="1">
    <source>
        <dbReference type="ARBA" id="ARBA00012552"/>
    </source>
</evidence>
<evidence type="ECO:0000256" key="5">
    <source>
        <dbReference type="ARBA" id="ARBA00022840"/>
    </source>
</evidence>
<dbReference type="AlphaFoldDB" id="B4KVY8"/>
<evidence type="ECO:0000256" key="2">
    <source>
        <dbReference type="ARBA" id="ARBA00022741"/>
    </source>
</evidence>
<protein>
    <recommendedName>
        <fullName evidence="1">RNA helicase</fullName>
        <ecNumber evidence="1">3.6.4.13</ecNumber>
    </recommendedName>
</protein>
<evidence type="ECO:0000256" key="4">
    <source>
        <dbReference type="ARBA" id="ARBA00022806"/>
    </source>
</evidence>
<gene>
    <name evidence="11" type="primary">Dmoj\GI13838</name>
    <name evidence="11" type="ORF">Dmoj_GI13838</name>
</gene>
<dbReference type="Gene3D" id="3.40.50.300">
    <property type="entry name" value="P-loop containing nucleotide triphosphate hydrolases"/>
    <property type="match status" value="2"/>
</dbReference>
<feature type="compositionally biased region" description="Polar residues" evidence="7">
    <location>
        <begin position="1030"/>
        <end position="1042"/>
    </location>
</feature>
<dbReference type="InterPro" id="IPR001650">
    <property type="entry name" value="Helicase_C-like"/>
</dbReference>